<dbReference type="PANTHER" id="PTHR45618">
    <property type="entry name" value="MITOCHONDRIAL DICARBOXYLATE CARRIER-RELATED"/>
    <property type="match status" value="1"/>
</dbReference>
<gene>
    <name evidence="10" type="ORF">TrCOL_g7344</name>
    <name evidence="11" type="ORF">TrCOL_g7345</name>
</gene>
<dbReference type="PROSITE" id="PS50920">
    <property type="entry name" value="SOLCAR"/>
    <property type="match status" value="3"/>
</dbReference>
<dbReference type="InterPro" id="IPR018108">
    <property type="entry name" value="MCP_transmembrane"/>
</dbReference>
<comment type="similarity">
    <text evidence="2 9">Belongs to the mitochondrial carrier (TC 2.A.29) family.</text>
</comment>
<dbReference type="EMBL" id="BRYA01000964">
    <property type="protein sequence ID" value="GMI36631.1"/>
    <property type="molecule type" value="Genomic_DNA"/>
</dbReference>
<dbReference type="AlphaFoldDB" id="A0A9W7L7Y6"/>
<accession>A0A9W7L7Y6</accession>
<comment type="caution">
    <text evidence="10">The sequence shown here is derived from an EMBL/GenBank/DDBJ whole genome shotgun (WGS) entry which is preliminary data.</text>
</comment>
<keyword evidence="5" id="KW-0677">Repeat</keyword>
<evidence type="ECO:0000256" key="3">
    <source>
        <dbReference type="ARBA" id="ARBA00022448"/>
    </source>
</evidence>
<dbReference type="Gene3D" id="1.50.40.10">
    <property type="entry name" value="Mitochondrial carrier domain"/>
    <property type="match status" value="1"/>
</dbReference>
<evidence type="ECO:0000256" key="6">
    <source>
        <dbReference type="ARBA" id="ARBA00022989"/>
    </source>
</evidence>
<evidence type="ECO:0000313" key="10">
    <source>
        <dbReference type="EMBL" id="GMI36628.1"/>
    </source>
</evidence>
<sequence length="309" mass="32924">MSLNNYRYSSALPLATASAAPPSLLKQVGGAGSAAVITVSFIHPIDVVKTRLQISGTNGARDYRSMGVGGTVKTVMTEEGVSAFWKGINAAWLRESSYTSLRLGLYEPCKIAFGCTTPENSTFLKKFAAGSAAGALGSLAGNPFDVLKTQMMASEGSEAPSIIKSAKNIMNKNGIKGFYVGIDSNVMRAMVLNGTKMACYDQIKGSVVAATGLEKTNLLCQFLAAGGAGFFMTCTVAPFDMVRTRLMNQPADAKIYSNAIDCFTKIITQEGPGTLWRGFVPIWSRFAPTTTLQLIIFEQIRGLMGMKAL</sequence>
<dbReference type="SUPFAM" id="SSF103506">
    <property type="entry name" value="Mitochondrial carrier"/>
    <property type="match status" value="1"/>
</dbReference>
<keyword evidence="6" id="KW-1133">Transmembrane helix</keyword>
<dbReference type="PRINTS" id="PR00926">
    <property type="entry name" value="MITOCARRIER"/>
</dbReference>
<name>A0A9W7L7Y6_9STRA</name>
<dbReference type="GO" id="GO:0016020">
    <property type="term" value="C:membrane"/>
    <property type="evidence" value="ECO:0007669"/>
    <property type="project" value="UniProtKB-SubCell"/>
</dbReference>
<keyword evidence="12" id="KW-1185">Reference proteome</keyword>
<keyword evidence="3 9" id="KW-0813">Transport</keyword>
<feature type="repeat" description="Solcar" evidence="8">
    <location>
        <begin position="216"/>
        <end position="303"/>
    </location>
</feature>
<dbReference type="Pfam" id="PF00153">
    <property type="entry name" value="Mito_carr"/>
    <property type="match status" value="3"/>
</dbReference>
<proteinExistence type="inferred from homology"/>
<evidence type="ECO:0000256" key="4">
    <source>
        <dbReference type="ARBA" id="ARBA00022692"/>
    </source>
</evidence>
<organism evidence="10 12">
    <name type="scientific">Triparma columacea</name>
    <dbReference type="NCBI Taxonomy" id="722753"/>
    <lineage>
        <taxon>Eukaryota</taxon>
        <taxon>Sar</taxon>
        <taxon>Stramenopiles</taxon>
        <taxon>Ochrophyta</taxon>
        <taxon>Bolidophyceae</taxon>
        <taxon>Parmales</taxon>
        <taxon>Triparmaceae</taxon>
        <taxon>Triparma</taxon>
    </lineage>
</organism>
<dbReference type="InterPro" id="IPR023395">
    <property type="entry name" value="MCP_dom_sf"/>
</dbReference>
<dbReference type="Proteomes" id="UP001165065">
    <property type="component" value="Unassembled WGS sequence"/>
</dbReference>
<keyword evidence="4 8" id="KW-0812">Transmembrane</keyword>
<evidence type="ECO:0000256" key="8">
    <source>
        <dbReference type="PROSITE-ProRule" id="PRU00282"/>
    </source>
</evidence>
<evidence type="ECO:0000256" key="9">
    <source>
        <dbReference type="RuleBase" id="RU000488"/>
    </source>
</evidence>
<feature type="repeat" description="Solcar" evidence="8">
    <location>
        <begin position="121"/>
        <end position="206"/>
    </location>
</feature>
<protein>
    <submittedName>
        <fullName evidence="10">Uncharacterized protein</fullName>
    </submittedName>
</protein>
<evidence type="ECO:0000256" key="1">
    <source>
        <dbReference type="ARBA" id="ARBA00004141"/>
    </source>
</evidence>
<evidence type="ECO:0000256" key="5">
    <source>
        <dbReference type="ARBA" id="ARBA00022737"/>
    </source>
</evidence>
<evidence type="ECO:0000256" key="2">
    <source>
        <dbReference type="ARBA" id="ARBA00006375"/>
    </source>
</evidence>
<dbReference type="InterPro" id="IPR050391">
    <property type="entry name" value="Mito_Metabolite_Transporter"/>
</dbReference>
<dbReference type="OrthoDB" id="756301at2759"/>
<comment type="subcellular location">
    <subcellularLocation>
        <location evidence="1">Membrane</location>
        <topology evidence="1">Multi-pass membrane protein</topology>
    </subcellularLocation>
</comment>
<reference evidence="10" key="1">
    <citation type="submission" date="2022-07" db="EMBL/GenBank/DDBJ databases">
        <title>Genome analysis of Parmales, a sister group of diatoms, reveals the evolutionary specialization of diatoms from phago-mixotrophs to photoautotrophs.</title>
        <authorList>
            <person name="Ban H."/>
            <person name="Sato S."/>
            <person name="Yoshikawa S."/>
            <person name="Kazumasa Y."/>
            <person name="Nakamura Y."/>
            <person name="Ichinomiya M."/>
            <person name="Saitoh K."/>
            <person name="Sato N."/>
            <person name="Blanc-Mathieu R."/>
            <person name="Endo H."/>
            <person name="Kuwata A."/>
            <person name="Ogata H."/>
        </authorList>
    </citation>
    <scope>NUCLEOTIDE SEQUENCE</scope>
</reference>
<keyword evidence="7 8" id="KW-0472">Membrane</keyword>
<dbReference type="EMBL" id="BRYA01000964">
    <property type="protein sequence ID" value="GMI36628.1"/>
    <property type="molecule type" value="Genomic_DNA"/>
</dbReference>
<dbReference type="InterPro" id="IPR002067">
    <property type="entry name" value="MCP"/>
</dbReference>
<evidence type="ECO:0000313" key="11">
    <source>
        <dbReference type="EMBL" id="GMI36631.1"/>
    </source>
</evidence>
<feature type="repeat" description="Solcar" evidence="8">
    <location>
        <begin position="22"/>
        <end position="112"/>
    </location>
</feature>
<dbReference type="GO" id="GO:0055085">
    <property type="term" value="P:transmembrane transport"/>
    <property type="evidence" value="ECO:0007669"/>
    <property type="project" value="InterPro"/>
</dbReference>
<reference evidence="12" key="2">
    <citation type="journal article" date="2023" name="Commun. Biol.">
        <title>Genome analysis of Parmales, the sister group of diatoms, reveals the evolutionary specialization of diatoms from phago-mixotrophs to photoautotrophs.</title>
        <authorList>
            <person name="Ban H."/>
            <person name="Sato S."/>
            <person name="Yoshikawa S."/>
            <person name="Yamada K."/>
            <person name="Nakamura Y."/>
            <person name="Ichinomiya M."/>
            <person name="Sato N."/>
            <person name="Blanc-Mathieu R."/>
            <person name="Endo H."/>
            <person name="Kuwata A."/>
            <person name="Ogata H."/>
        </authorList>
    </citation>
    <scope>NUCLEOTIDE SEQUENCE [LARGE SCALE GENOMIC DNA]</scope>
</reference>
<evidence type="ECO:0000313" key="12">
    <source>
        <dbReference type="Proteomes" id="UP001165065"/>
    </source>
</evidence>
<evidence type="ECO:0000256" key="7">
    <source>
        <dbReference type="ARBA" id="ARBA00023136"/>
    </source>
</evidence>